<dbReference type="Proteomes" id="UP000001887">
    <property type="component" value="Chromosome"/>
</dbReference>
<name>D2R064_PIRSD</name>
<reference evidence="1 2" key="1">
    <citation type="journal article" date="2009" name="Stand. Genomic Sci.">
        <title>Complete genome sequence of Pirellula staleyi type strain (ATCC 27377).</title>
        <authorList>
            <person name="Clum A."/>
            <person name="Tindall B.J."/>
            <person name="Sikorski J."/>
            <person name="Ivanova N."/>
            <person name="Mavrommatis K."/>
            <person name="Lucas S."/>
            <person name="Glavina del Rio T."/>
            <person name="Nolan M."/>
            <person name="Chen F."/>
            <person name="Tice H."/>
            <person name="Pitluck S."/>
            <person name="Cheng J.F."/>
            <person name="Chertkov O."/>
            <person name="Brettin T."/>
            <person name="Han C."/>
            <person name="Detter J.C."/>
            <person name="Kuske C."/>
            <person name="Bruce D."/>
            <person name="Goodwin L."/>
            <person name="Ovchinikova G."/>
            <person name="Pati A."/>
            <person name="Mikhailova N."/>
            <person name="Chen A."/>
            <person name="Palaniappan K."/>
            <person name="Land M."/>
            <person name="Hauser L."/>
            <person name="Chang Y.J."/>
            <person name="Jeffries C.D."/>
            <person name="Chain P."/>
            <person name="Rohde M."/>
            <person name="Goker M."/>
            <person name="Bristow J."/>
            <person name="Eisen J.A."/>
            <person name="Markowitz V."/>
            <person name="Hugenholtz P."/>
            <person name="Kyrpides N.C."/>
            <person name="Klenk H.P."/>
            <person name="Lapidus A."/>
        </authorList>
    </citation>
    <scope>NUCLEOTIDE SEQUENCE [LARGE SCALE GENOMIC DNA]</scope>
    <source>
        <strain evidence="2">ATCC 27377 / DSM 6068 / ICPB 4128</strain>
    </source>
</reference>
<sequence length="143" mass="15031" precursor="true">MKLPKLHDIPMLRTLQMSAFFAVFIVSLALGCSPAQVSTIVPTIAVKGKLIRGSTGQPPGEGSVELAAVDSSGKVAFASLASDGTFELSTMLADGTKLTGAEPGEYRATYVPRMSAAQTELPEPIPGTVRIDEQSSEIELRLP</sequence>
<organism evidence="1 2">
    <name type="scientific">Pirellula staleyi (strain ATCC 27377 / DSM 6068 / ICPB 4128)</name>
    <name type="common">Pirella staleyi</name>
    <dbReference type="NCBI Taxonomy" id="530564"/>
    <lineage>
        <taxon>Bacteria</taxon>
        <taxon>Pseudomonadati</taxon>
        <taxon>Planctomycetota</taxon>
        <taxon>Planctomycetia</taxon>
        <taxon>Pirellulales</taxon>
        <taxon>Pirellulaceae</taxon>
        <taxon>Pirellula</taxon>
    </lineage>
</organism>
<evidence type="ECO:0008006" key="3">
    <source>
        <dbReference type="Google" id="ProtNLM"/>
    </source>
</evidence>
<dbReference type="STRING" id="530564.Psta_3774"/>
<evidence type="ECO:0000313" key="1">
    <source>
        <dbReference type="EMBL" id="ADB18429.1"/>
    </source>
</evidence>
<keyword evidence="2" id="KW-1185">Reference proteome</keyword>
<accession>D2R064</accession>
<dbReference type="HOGENOM" id="CLU_1804412_0_0_0"/>
<proteinExistence type="predicted"/>
<gene>
    <name evidence="1" type="ordered locus">Psta_3774</name>
</gene>
<evidence type="ECO:0000313" key="2">
    <source>
        <dbReference type="Proteomes" id="UP000001887"/>
    </source>
</evidence>
<protein>
    <recommendedName>
        <fullName evidence="3">Carboxypeptidase regulatory-like domain-containing protein</fullName>
    </recommendedName>
</protein>
<dbReference type="EMBL" id="CP001848">
    <property type="protein sequence ID" value="ADB18429.1"/>
    <property type="molecule type" value="Genomic_DNA"/>
</dbReference>
<dbReference type="KEGG" id="psl:Psta_3774"/>
<dbReference type="AlphaFoldDB" id="D2R064"/>
<dbReference type="PROSITE" id="PS51257">
    <property type="entry name" value="PROKAR_LIPOPROTEIN"/>
    <property type="match status" value="1"/>
</dbReference>